<dbReference type="InterPro" id="IPR041522">
    <property type="entry name" value="CdaR_GGDEF"/>
</dbReference>
<evidence type="ECO:0000256" key="1">
    <source>
        <dbReference type="ARBA" id="ARBA00006754"/>
    </source>
</evidence>
<evidence type="ECO:0000259" key="2">
    <source>
        <dbReference type="Pfam" id="PF13556"/>
    </source>
</evidence>
<sequence>MNKEAIIYNYLRELLEAYGQGLDALTYTLSKLLKLPIIVANTAYETIATTHLHPDLDSFQVENDEQGVSHKKLYFCTIKTDTLGLRGLGRAIAPAGRVLGYLFLVTDKAEGSDLDFYETLLDNVESLYANSLKNQLELKQKKNKSKDAFFYDLLYGNLKRNEDIMNRGEVWGWDFRHPHAVLLLKVRDVELFSPDRHLIDALQRIVERGLINRYGKNPAVTVHRNEVIALVHSASRKRSEQKQDIKALAGNILNQTADTELNKRIAFGVGQTYDEPIDLFRSYQEAKVVIDMGGLLGVKVPFFSDMGLERVLYKHDIQDLKEYRDQVLGDLRKDESGESLLEILKTFTMNQFDVNKTAQDLFIHRNTLRTRLSKIEAILDRPLDDMSTRLDLTAVLKIEQLHGLDLESE</sequence>
<dbReference type="InterPro" id="IPR051448">
    <property type="entry name" value="CdaR-like_regulators"/>
</dbReference>
<dbReference type="Pfam" id="PF13556">
    <property type="entry name" value="HTH_30"/>
    <property type="match status" value="1"/>
</dbReference>
<dbReference type="Proteomes" id="UP000007726">
    <property type="component" value="Chromosome"/>
</dbReference>
<dbReference type="AlphaFoldDB" id="B8FTD6"/>
<evidence type="ECO:0000313" key="5">
    <source>
        <dbReference type="Proteomes" id="UP000007726"/>
    </source>
</evidence>
<dbReference type="Gene3D" id="1.10.10.2840">
    <property type="entry name" value="PucR C-terminal helix-turn-helix domain"/>
    <property type="match status" value="1"/>
</dbReference>
<dbReference type="HOGENOM" id="CLU_017436_3_1_9"/>
<proteinExistence type="inferred from homology"/>
<feature type="domain" description="PucR C-terminal helix-turn-helix" evidence="2">
    <location>
        <begin position="340"/>
        <end position="398"/>
    </location>
</feature>
<dbReference type="PANTHER" id="PTHR33744">
    <property type="entry name" value="CARBOHYDRATE DIACID REGULATOR"/>
    <property type="match status" value="1"/>
</dbReference>
<gene>
    <name evidence="4" type="ordered locus">Dhaf_2339</name>
</gene>
<comment type="similarity">
    <text evidence="1">Belongs to the CdaR family.</text>
</comment>
<dbReference type="InterPro" id="IPR042070">
    <property type="entry name" value="PucR_C-HTH_sf"/>
</dbReference>
<dbReference type="KEGG" id="dhd:Dhaf_2339"/>
<accession>B8FTD6</accession>
<organism evidence="4 5">
    <name type="scientific">Desulfitobacterium hafniense (strain DSM 10664 / DCB-2)</name>
    <dbReference type="NCBI Taxonomy" id="272564"/>
    <lineage>
        <taxon>Bacteria</taxon>
        <taxon>Bacillati</taxon>
        <taxon>Bacillota</taxon>
        <taxon>Clostridia</taxon>
        <taxon>Eubacteriales</taxon>
        <taxon>Desulfitobacteriaceae</taxon>
        <taxon>Desulfitobacterium</taxon>
    </lineage>
</organism>
<evidence type="ECO:0000313" key="4">
    <source>
        <dbReference type="EMBL" id="ACL20370.1"/>
    </source>
</evidence>
<dbReference type="PANTHER" id="PTHR33744:SF1">
    <property type="entry name" value="DNA-BINDING TRANSCRIPTIONAL ACTIVATOR ADER"/>
    <property type="match status" value="1"/>
</dbReference>
<dbReference type="Pfam" id="PF17853">
    <property type="entry name" value="GGDEF_2"/>
    <property type="match status" value="1"/>
</dbReference>
<dbReference type="RefSeq" id="WP_015943982.1">
    <property type="nucleotide sequence ID" value="NC_011830.1"/>
</dbReference>
<dbReference type="InterPro" id="IPR025736">
    <property type="entry name" value="PucR_C-HTH_dom"/>
</dbReference>
<feature type="domain" description="CdaR GGDEF-like" evidence="3">
    <location>
        <begin position="160"/>
        <end position="292"/>
    </location>
</feature>
<reference evidence="4 5" key="1">
    <citation type="journal article" date="2012" name="BMC Microbiol.">
        <title>Genome sequence of Desulfitobacterium hafniense DCB-2, a Gram-positive anaerobe capable of dehalogenation and metal reduction.</title>
        <authorList>
            <person name="Kim S.H."/>
            <person name="Harzman C."/>
            <person name="Davis J.K."/>
            <person name="Hutcheson R."/>
            <person name="Broderick J.B."/>
            <person name="Marsh T.L."/>
            <person name="Tiedje J.M."/>
        </authorList>
    </citation>
    <scope>NUCLEOTIDE SEQUENCE [LARGE SCALE GENOMIC DNA]</scope>
    <source>
        <strain evidence="5">DSM 10664 / DCB-2</strain>
    </source>
</reference>
<name>B8FTD6_DESHD</name>
<dbReference type="EMBL" id="CP001336">
    <property type="protein sequence ID" value="ACL20370.1"/>
    <property type="molecule type" value="Genomic_DNA"/>
</dbReference>
<protein>
    <submittedName>
        <fullName evidence="4">Transcriptional regulator, CdaR</fullName>
    </submittedName>
</protein>
<evidence type="ECO:0000259" key="3">
    <source>
        <dbReference type="Pfam" id="PF17853"/>
    </source>
</evidence>